<dbReference type="PANTHER" id="PTHR11669:SF5">
    <property type="entry name" value="REPLICATION FACTOR C SUBUNIT 2"/>
    <property type="match status" value="1"/>
</dbReference>
<dbReference type="SMART" id="SM00382">
    <property type="entry name" value="AAA"/>
    <property type="match status" value="1"/>
</dbReference>
<keyword evidence="3" id="KW-0067">ATP-binding</keyword>
<evidence type="ECO:0000259" key="4">
    <source>
        <dbReference type="SMART" id="SM00382"/>
    </source>
</evidence>
<organism evidence="5">
    <name type="scientific">viral metagenome</name>
    <dbReference type="NCBI Taxonomy" id="1070528"/>
    <lineage>
        <taxon>unclassified sequences</taxon>
        <taxon>metagenomes</taxon>
        <taxon>organismal metagenomes</taxon>
    </lineage>
</organism>
<feature type="domain" description="AAA+ ATPase" evidence="4">
    <location>
        <begin position="43"/>
        <end position="167"/>
    </location>
</feature>
<accession>A0A6C0LU98</accession>
<dbReference type="GO" id="GO:0003677">
    <property type="term" value="F:DNA binding"/>
    <property type="evidence" value="ECO:0007669"/>
    <property type="project" value="InterPro"/>
</dbReference>
<dbReference type="InterPro" id="IPR047854">
    <property type="entry name" value="RFC_lid"/>
</dbReference>
<dbReference type="FunFam" id="1.10.8.60:FF:000012">
    <property type="entry name" value="Replication factor C subunit 4"/>
    <property type="match status" value="1"/>
</dbReference>
<dbReference type="Gene3D" id="3.40.50.300">
    <property type="entry name" value="P-loop containing nucleotide triphosphate hydrolases"/>
    <property type="match status" value="1"/>
</dbReference>
<dbReference type="GO" id="GO:0005634">
    <property type="term" value="C:nucleus"/>
    <property type="evidence" value="ECO:0007669"/>
    <property type="project" value="TreeGrafter"/>
</dbReference>
<reference evidence="5" key="1">
    <citation type="journal article" date="2020" name="Nature">
        <title>Giant virus diversity and host interactions through global metagenomics.</title>
        <authorList>
            <person name="Schulz F."/>
            <person name="Roux S."/>
            <person name="Paez-Espino D."/>
            <person name="Jungbluth S."/>
            <person name="Walsh D.A."/>
            <person name="Denef V.J."/>
            <person name="McMahon K.D."/>
            <person name="Konstantinidis K.T."/>
            <person name="Eloe-Fadrosh E.A."/>
            <person name="Kyrpides N.C."/>
            <person name="Woyke T."/>
        </authorList>
    </citation>
    <scope>NUCLEOTIDE SEQUENCE</scope>
    <source>
        <strain evidence="5">GVMAG-S-1014582-52</strain>
    </source>
</reference>
<name>A0A6C0LU98_9ZZZZ</name>
<dbReference type="AlphaFoldDB" id="A0A6C0LU98"/>
<dbReference type="InterPro" id="IPR027417">
    <property type="entry name" value="P-loop_NTPase"/>
</dbReference>
<dbReference type="Gene3D" id="1.20.272.10">
    <property type="match status" value="1"/>
</dbReference>
<dbReference type="GO" id="GO:0003689">
    <property type="term" value="F:DNA clamp loader activity"/>
    <property type="evidence" value="ECO:0007669"/>
    <property type="project" value="TreeGrafter"/>
</dbReference>
<dbReference type="InterPro" id="IPR050238">
    <property type="entry name" value="DNA_Rep/Repair_Clamp_Loader"/>
</dbReference>
<evidence type="ECO:0000256" key="1">
    <source>
        <dbReference type="ARBA" id="ARBA00022705"/>
    </source>
</evidence>
<dbReference type="GO" id="GO:0016887">
    <property type="term" value="F:ATP hydrolysis activity"/>
    <property type="evidence" value="ECO:0007669"/>
    <property type="project" value="InterPro"/>
</dbReference>
<dbReference type="CDD" id="cd00009">
    <property type="entry name" value="AAA"/>
    <property type="match status" value="1"/>
</dbReference>
<dbReference type="SUPFAM" id="SSF52540">
    <property type="entry name" value="P-loop containing nucleoside triphosphate hydrolases"/>
    <property type="match status" value="1"/>
</dbReference>
<dbReference type="Pfam" id="PF08542">
    <property type="entry name" value="Rep_fac_C"/>
    <property type="match status" value="1"/>
</dbReference>
<dbReference type="InterPro" id="IPR013748">
    <property type="entry name" value="Rep_factorC_C"/>
</dbReference>
<evidence type="ECO:0000256" key="2">
    <source>
        <dbReference type="ARBA" id="ARBA00022741"/>
    </source>
</evidence>
<dbReference type="SUPFAM" id="SSF48019">
    <property type="entry name" value="post-AAA+ oligomerization domain-like"/>
    <property type="match status" value="1"/>
</dbReference>
<protein>
    <recommendedName>
        <fullName evidence="4">AAA+ ATPase domain-containing protein</fullName>
    </recommendedName>
</protein>
<dbReference type="Pfam" id="PF00004">
    <property type="entry name" value="AAA"/>
    <property type="match status" value="1"/>
</dbReference>
<evidence type="ECO:0000313" key="5">
    <source>
        <dbReference type="EMBL" id="QHU33134.1"/>
    </source>
</evidence>
<dbReference type="GO" id="GO:0005524">
    <property type="term" value="F:ATP binding"/>
    <property type="evidence" value="ECO:0007669"/>
    <property type="project" value="UniProtKB-KW"/>
</dbReference>
<sequence>MSGKLKLDFSIPWIEKYRPKKIDELILEDIISKQIEFFLKNIENTHLIITGQPGVGKTSTVKCIARETLKDNLNSGYLEMNAAEDRGVRSISLTIPKFCKRLVNFKESKIILLDEADNMTSKCQHDINEMIKLYGKKTKFIFTCNDSTKIEEDIQSVCRIIRFKKLTNEQIKKYLIKICTTENVTYTNSGLSAICYIADGDMRKAINSLQLTVFSHEKVNKDNVLNVCKFPDPEEVRKIMVMCFDKDLIKSNNALEIMIDQGYHYPDIINGFGYVLSNYKEINEELKLQLISIVNQTKITISLGLRTKVQLVAMLCRFIKQIQYCIE</sequence>
<dbReference type="GO" id="GO:0006261">
    <property type="term" value="P:DNA-templated DNA replication"/>
    <property type="evidence" value="ECO:0007669"/>
    <property type="project" value="TreeGrafter"/>
</dbReference>
<dbReference type="InterPro" id="IPR003959">
    <property type="entry name" value="ATPase_AAA_core"/>
</dbReference>
<dbReference type="GO" id="GO:0006281">
    <property type="term" value="P:DNA repair"/>
    <property type="evidence" value="ECO:0007669"/>
    <property type="project" value="TreeGrafter"/>
</dbReference>
<dbReference type="EMBL" id="MN740556">
    <property type="protein sequence ID" value="QHU33134.1"/>
    <property type="molecule type" value="Genomic_DNA"/>
</dbReference>
<keyword evidence="1" id="KW-0235">DNA replication</keyword>
<keyword evidence="2" id="KW-0547">Nucleotide-binding</keyword>
<dbReference type="CDD" id="cd18140">
    <property type="entry name" value="HLD_clamp_RFC"/>
    <property type="match status" value="1"/>
</dbReference>
<evidence type="ECO:0000256" key="3">
    <source>
        <dbReference type="ARBA" id="ARBA00022840"/>
    </source>
</evidence>
<dbReference type="InterPro" id="IPR003593">
    <property type="entry name" value="AAA+_ATPase"/>
</dbReference>
<proteinExistence type="predicted"/>
<dbReference type="Gene3D" id="1.10.8.60">
    <property type="match status" value="1"/>
</dbReference>
<dbReference type="InterPro" id="IPR008921">
    <property type="entry name" value="DNA_pol3_clamp-load_cplx_C"/>
</dbReference>
<dbReference type="PANTHER" id="PTHR11669">
    <property type="entry name" value="REPLICATION FACTOR C / DNA POLYMERASE III GAMMA-TAU SUBUNIT"/>
    <property type="match status" value="1"/>
</dbReference>
<dbReference type="GO" id="GO:0005663">
    <property type="term" value="C:DNA replication factor C complex"/>
    <property type="evidence" value="ECO:0007669"/>
    <property type="project" value="TreeGrafter"/>
</dbReference>